<dbReference type="InterPro" id="IPR036196">
    <property type="entry name" value="Ptyr_pPase_sf"/>
</dbReference>
<dbReference type="PANTHER" id="PTHR43428">
    <property type="entry name" value="ARSENATE REDUCTASE"/>
    <property type="match status" value="1"/>
</dbReference>
<keyword evidence="1" id="KW-0059">Arsenical resistance</keyword>
<dbReference type="OrthoDB" id="9793058at2"/>
<accession>A0Y8P9</accession>
<dbReference type="Pfam" id="PF01451">
    <property type="entry name" value="LMWPc"/>
    <property type="match status" value="1"/>
</dbReference>
<reference evidence="3 4" key="1">
    <citation type="journal article" date="2010" name="J. Bacteriol.">
        <title>Genome sequence of the oligotrophic marine Gammaproteobacterium HTCC2143, isolated from the Oregon Coast.</title>
        <authorList>
            <person name="Oh H.M."/>
            <person name="Kang I."/>
            <person name="Ferriera S."/>
            <person name="Giovannoni S.J."/>
            <person name="Cho J.C."/>
        </authorList>
    </citation>
    <scope>NUCLEOTIDE SEQUENCE [LARGE SCALE GENOMIC DNA]</scope>
    <source>
        <strain evidence="3 4">HTCC2143</strain>
    </source>
</reference>
<dbReference type="SUPFAM" id="SSF52788">
    <property type="entry name" value="Phosphotyrosine protein phosphatases I"/>
    <property type="match status" value="1"/>
</dbReference>
<comment type="caution">
    <text evidence="3">The sequence shown here is derived from an EMBL/GenBank/DDBJ whole genome shotgun (WGS) entry which is preliminary data.</text>
</comment>
<dbReference type="EMBL" id="AAVT01000001">
    <property type="protein sequence ID" value="EAW32503.1"/>
    <property type="molecule type" value="Genomic_DNA"/>
</dbReference>
<name>A0Y8P9_9GAMM</name>
<sequence>MESPVSRHTALKLLFICTHNRCRSILAEAITNQFGAGRLVAKSAGSQPADRVHPLSLKYLAEAEISAEGLCSQSWDDYESWQPDVVITVCDSAAAEPCPLWFGQSCRVHWGLADPSRLDANQEDIATAFLHTIDLLKHRVLSLLDHDLNDLNAGDLEDLLKKIAAK</sequence>
<protein>
    <submittedName>
        <fullName evidence="3">Protein-tyrosine-phosphatase</fullName>
    </submittedName>
</protein>
<dbReference type="SMART" id="SM00226">
    <property type="entry name" value="LMWPc"/>
    <property type="match status" value="1"/>
</dbReference>
<feature type="domain" description="Phosphotyrosine protein phosphatase I" evidence="2">
    <location>
        <begin position="11"/>
        <end position="146"/>
    </location>
</feature>
<keyword evidence="4" id="KW-1185">Reference proteome</keyword>
<organism evidence="3 4">
    <name type="scientific">marine gamma proteobacterium HTCC2143</name>
    <dbReference type="NCBI Taxonomy" id="247633"/>
    <lineage>
        <taxon>Bacteria</taxon>
        <taxon>Pseudomonadati</taxon>
        <taxon>Pseudomonadota</taxon>
        <taxon>Gammaproteobacteria</taxon>
        <taxon>Cellvibrionales</taxon>
        <taxon>Spongiibacteraceae</taxon>
        <taxon>BD1-7 clade</taxon>
    </lineage>
</organism>
<evidence type="ECO:0000259" key="2">
    <source>
        <dbReference type="SMART" id="SM00226"/>
    </source>
</evidence>
<evidence type="ECO:0000313" key="3">
    <source>
        <dbReference type="EMBL" id="EAW32503.1"/>
    </source>
</evidence>
<dbReference type="eggNOG" id="COG0394">
    <property type="taxonomic scope" value="Bacteria"/>
</dbReference>
<evidence type="ECO:0000256" key="1">
    <source>
        <dbReference type="ARBA" id="ARBA00022849"/>
    </source>
</evidence>
<dbReference type="InterPro" id="IPR023485">
    <property type="entry name" value="Ptyr_pPase"/>
</dbReference>
<evidence type="ECO:0000313" key="4">
    <source>
        <dbReference type="Proteomes" id="UP000004931"/>
    </source>
</evidence>
<dbReference type="PANTHER" id="PTHR43428:SF1">
    <property type="entry name" value="ARSENATE REDUCTASE"/>
    <property type="match status" value="1"/>
</dbReference>
<gene>
    <name evidence="3" type="ORF">GP2143_14646</name>
</gene>
<dbReference type="AlphaFoldDB" id="A0Y8P9"/>
<dbReference type="GO" id="GO:0046685">
    <property type="term" value="P:response to arsenic-containing substance"/>
    <property type="evidence" value="ECO:0007669"/>
    <property type="project" value="UniProtKB-KW"/>
</dbReference>
<proteinExistence type="predicted"/>
<dbReference type="Proteomes" id="UP000004931">
    <property type="component" value="Unassembled WGS sequence"/>
</dbReference>
<dbReference type="STRING" id="247633.GP2143_14646"/>
<dbReference type="Gene3D" id="3.40.50.2300">
    <property type="match status" value="1"/>
</dbReference>
<dbReference type="CDD" id="cd16345">
    <property type="entry name" value="LMWP_ArsC"/>
    <property type="match status" value="1"/>
</dbReference>